<dbReference type="Proteomes" id="UP001174210">
    <property type="component" value="Unassembled WGS sequence"/>
</dbReference>
<accession>A0ABT8IXW5</accession>
<keyword evidence="1" id="KW-1133">Transmembrane helix</keyword>
<gene>
    <name evidence="2" type="ORF">P5G59_10970</name>
</gene>
<evidence type="ECO:0000313" key="2">
    <source>
        <dbReference type="EMBL" id="MDN4597663.1"/>
    </source>
</evidence>
<feature type="transmembrane region" description="Helical" evidence="1">
    <location>
        <begin position="12"/>
        <end position="36"/>
    </location>
</feature>
<organism evidence="2 3">
    <name type="scientific">Leifsonia virtsii</name>
    <dbReference type="NCBI Taxonomy" id="3035915"/>
    <lineage>
        <taxon>Bacteria</taxon>
        <taxon>Bacillati</taxon>
        <taxon>Actinomycetota</taxon>
        <taxon>Actinomycetes</taxon>
        <taxon>Micrococcales</taxon>
        <taxon>Microbacteriaceae</taxon>
        <taxon>Leifsonia</taxon>
    </lineage>
</organism>
<protein>
    <submittedName>
        <fullName evidence="2">Uncharacterized protein</fullName>
    </submittedName>
</protein>
<proteinExistence type="predicted"/>
<feature type="transmembrane region" description="Helical" evidence="1">
    <location>
        <begin position="90"/>
        <end position="110"/>
    </location>
</feature>
<sequence length="145" mass="15361">MDRDSARPPTRAATIAGRVLMVLALISGIAAMHTGIDMPMTATSPEDSAHSDLTTMASSLVGPTTQHPSVAADVARTSTPPLVAPMSHDTMHACLFLLGAALLFLLASPLGNKLSFGAPRLIAQWRQEIAVRARDRTLVLQVLRI</sequence>
<reference evidence="2" key="1">
    <citation type="submission" date="2023-03" db="EMBL/GenBank/DDBJ databases">
        <title>MT1 and MT2 Draft Genomes of Novel Species.</title>
        <authorList>
            <person name="Venkateswaran K."/>
        </authorList>
    </citation>
    <scope>NUCLEOTIDE SEQUENCE</scope>
    <source>
        <strain evidence="2">F6_8S_P_1A</strain>
    </source>
</reference>
<comment type="caution">
    <text evidence="2">The sequence shown here is derived from an EMBL/GenBank/DDBJ whole genome shotgun (WGS) entry which is preliminary data.</text>
</comment>
<evidence type="ECO:0000256" key="1">
    <source>
        <dbReference type="SAM" id="Phobius"/>
    </source>
</evidence>
<keyword evidence="3" id="KW-1185">Reference proteome</keyword>
<dbReference type="EMBL" id="JAROCB010000003">
    <property type="protein sequence ID" value="MDN4597663.1"/>
    <property type="molecule type" value="Genomic_DNA"/>
</dbReference>
<evidence type="ECO:0000313" key="3">
    <source>
        <dbReference type="Proteomes" id="UP001174210"/>
    </source>
</evidence>
<keyword evidence="1" id="KW-0812">Transmembrane</keyword>
<dbReference type="RefSeq" id="WP_301218890.1">
    <property type="nucleotide sequence ID" value="NZ_JAROCB010000003.1"/>
</dbReference>
<keyword evidence="1" id="KW-0472">Membrane</keyword>
<name>A0ABT8IXW5_9MICO</name>